<comment type="caution">
    <text evidence="1">The sequence shown here is derived from an EMBL/GenBank/DDBJ whole genome shotgun (WGS) entry which is preliminary data.</text>
</comment>
<accession>A0ACC1P7F2</accession>
<keyword evidence="2" id="KW-1185">Reference proteome</keyword>
<dbReference type="EMBL" id="JAPDGR010000801">
    <property type="protein sequence ID" value="KAJ2987365.1"/>
    <property type="molecule type" value="Genomic_DNA"/>
</dbReference>
<name>A0ACC1P7F2_9PEZI</name>
<sequence length="184" mass="21225">MASTSSSSRSMESRTGRSMQRKSTLSNCLNPTRGVLRQYAKECYNAKGERLVAGVVPLTEDRMYVLLIQSTRRKGWVLPKGGWESDEDCMQAAEREAWEEAGIVIRVDYDLGEIVDSRPPKKLSKEAPKSLYRFYEATVLREETEWPEKHKRERQWFTYSQATEALSSRPELLQALEKSTIQRL</sequence>
<gene>
    <name evidence="1" type="ORF">NUW58_g4547</name>
</gene>
<protein>
    <submittedName>
        <fullName evidence="1">Uncharacterized protein</fullName>
    </submittedName>
</protein>
<evidence type="ECO:0000313" key="1">
    <source>
        <dbReference type="EMBL" id="KAJ2987365.1"/>
    </source>
</evidence>
<proteinExistence type="predicted"/>
<organism evidence="1 2">
    <name type="scientific">Xylaria curta</name>
    <dbReference type="NCBI Taxonomy" id="42375"/>
    <lineage>
        <taxon>Eukaryota</taxon>
        <taxon>Fungi</taxon>
        <taxon>Dikarya</taxon>
        <taxon>Ascomycota</taxon>
        <taxon>Pezizomycotina</taxon>
        <taxon>Sordariomycetes</taxon>
        <taxon>Xylariomycetidae</taxon>
        <taxon>Xylariales</taxon>
        <taxon>Xylariaceae</taxon>
        <taxon>Xylaria</taxon>
    </lineage>
</organism>
<reference evidence="1" key="1">
    <citation type="submission" date="2022-10" db="EMBL/GenBank/DDBJ databases">
        <title>Genome Sequence of Xylaria curta.</title>
        <authorList>
            <person name="Buettner E."/>
        </authorList>
    </citation>
    <scope>NUCLEOTIDE SEQUENCE</scope>
    <source>
        <strain evidence="1">Babe10</strain>
    </source>
</reference>
<evidence type="ECO:0000313" key="2">
    <source>
        <dbReference type="Proteomes" id="UP001143856"/>
    </source>
</evidence>
<dbReference type="Proteomes" id="UP001143856">
    <property type="component" value="Unassembled WGS sequence"/>
</dbReference>